<evidence type="ECO:0000256" key="9">
    <source>
        <dbReference type="ARBA" id="ARBA00023004"/>
    </source>
</evidence>
<dbReference type="SUPFAM" id="SSF55856">
    <property type="entry name" value="Cytochrome b5-like heme/steroid binding domain"/>
    <property type="match status" value="1"/>
</dbReference>
<comment type="similarity">
    <text evidence="3">Belongs to the fatty acid desaturase type 1 family.</text>
</comment>
<dbReference type="PANTHER" id="PTHR19353">
    <property type="entry name" value="FATTY ACID DESATURASE 2"/>
    <property type="match status" value="1"/>
</dbReference>
<dbReference type="Pfam" id="PF00487">
    <property type="entry name" value="FA_desaturase"/>
    <property type="match status" value="1"/>
</dbReference>
<dbReference type="GO" id="GO:0046872">
    <property type="term" value="F:metal ion binding"/>
    <property type="evidence" value="ECO:0007669"/>
    <property type="project" value="UniProtKB-KW"/>
</dbReference>
<accession>A0A8T0JZC4</accession>
<gene>
    <name evidence="14" type="ORF">HKW66_Vig0223680</name>
</gene>
<dbReference type="AlphaFoldDB" id="A0A8T0JZC4"/>
<feature type="transmembrane region" description="Helical" evidence="12">
    <location>
        <begin position="286"/>
        <end position="304"/>
    </location>
</feature>
<dbReference type="GO" id="GO:0016717">
    <property type="term" value="F:oxidoreductase activity, acting on paired donors, with oxidation of a pair of donors resulting in the reduction of molecular oxygen to two molecules of water"/>
    <property type="evidence" value="ECO:0007669"/>
    <property type="project" value="TreeGrafter"/>
</dbReference>
<organism evidence="14 15">
    <name type="scientific">Phaseolus angularis</name>
    <name type="common">Azuki bean</name>
    <name type="synonym">Vigna angularis</name>
    <dbReference type="NCBI Taxonomy" id="3914"/>
    <lineage>
        <taxon>Eukaryota</taxon>
        <taxon>Viridiplantae</taxon>
        <taxon>Streptophyta</taxon>
        <taxon>Embryophyta</taxon>
        <taxon>Tracheophyta</taxon>
        <taxon>Spermatophyta</taxon>
        <taxon>Magnoliopsida</taxon>
        <taxon>eudicotyledons</taxon>
        <taxon>Gunneridae</taxon>
        <taxon>Pentapetalae</taxon>
        <taxon>rosids</taxon>
        <taxon>fabids</taxon>
        <taxon>Fabales</taxon>
        <taxon>Fabaceae</taxon>
        <taxon>Papilionoideae</taxon>
        <taxon>50 kb inversion clade</taxon>
        <taxon>NPAAA clade</taxon>
        <taxon>indigoferoid/millettioid clade</taxon>
        <taxon>Phaseoleae</taxon>
        <taxon>Vigna</taxon>
    </lineage>
</organism>
<sequence>MDPPATYISSSELRKHNTRNDAWISIHGKIYDVSSWLHRHPGGALPLLTVAGTDATDAFLAFHPPSSAAALLPAFSTGLLLSDYAVSAASSDYRKLHSKLSELNLFERKGHTTLILLSLILTLLPLCVCGVVFSDSTFVHLLSGALIGFLWIQSGWIGHDSGHYNVMLNRRFNRVAQILSGNVLAGISIAWWKWNHNAHHIACNSLDFDPDLQHLPFFVVSSKFFNSLTSQFYDRKLNFDSLARFLVSYQHWTYYPVMCFARVNLFAQSFFLLLSNRKVESRGIEVLGLLAFWVWYPLLVSFLPNWWERVLFVVVSFSVTGIQHVQFCLNHFSSKVYLGPPSGGDWFEKQTNGTLDVSCSAWMDWFHGGLQFQVEHHLFPRLPRCHLRKIAPLVKDLCKKHNLPYNCVSFWKANVLTIQTLRNAALQARDGSGPAPKNLIRTRLRYSFIEASGVVFSSELEFYFGNLPGLANLILEIVKKETTDTGHAWLRKVKFHFSMVTTTEVEDSGAVVQYFREHKCLITAIVGHSKGQIQLSFTTSKLKFFGD</sequence>
<evidence type="ECO:0000313" key="15">
    <source>
        <dbReference type="Proteomes" id="UP000743370"/>
    </source>
</evidence>
<feature type="domain" description="Cytochrome b5 heme-binding" evidence="13">
    <location>
        <begin position="5"/>
        <end position="81"/>
    </location>
</feature>
<evidence type="ECO:0000256" key="6">
    <source>
        <dbReference type="ARBA" id="ARBA00022723"/>
    </source>
</evidence>
<keyword evidence="8" id="KW-0560">Oxidoreductase</keyword>
<evidence type="ECO:0000313" key="14">
    <source>
        <dbReference type="EMBL" id="KAG2390226.1"/>
    </source>
</evidence>
<dbReference type="Proteomes" id="UP000743370">
    <property type="component" value="Unassembled WGS sequence"/>
</dbReference>
<comment type="caution">
    <text evidence="14">The sequence shown here is derived from an EMBL/GenBank/DDBJ whole genome shotgun (WGS) entry which is preliminary data.</text>
</comment>
<dbReference type="InterPro" id="IPR005804">
    <property type="entry name" value="FA_desaturase_dom"/>
</dbReference>
<evidence type="ECO:0000256" key="5">
    <source>
        <dbReference type="ARBA" id="ARBA00022692"/>
    </source>
</evidence>
<dbReference type="InterPro" id="IPR001199">
    <property type="entry name" value="Cyt_B5-like_heme/steroid-bd"/>
</dbReference>
<evidence type="ECO:0000256" key="10">
    <source>
        <dbReference type="ARBA" id="ARBA00023098"/>
    </source>
</evidence>
<feature type="transmembrane region" description="Helical" evidence="12">
    <location>
        <begin position="139"/>
        <end position="159"/>
    </location>
</feature>
<dbReference type="InterPro" id="IPR036400">
    <property type="entry name" value="Cyt_B5-like_heme/steroid_sf"/>
</dbReference>
<keyword evidence="11 12" id="KW-0472">Membrane</keyword>
<dbReference type="SMART" id="SM01117">
    <property type="entry name" value="Cyt-b5"/>
    <property type="match status" value="1"/>
</dbReference>
<keyword evidence="6" id="KW-0479">Metal-binding</keyword>
<keyword evidence="10" id="KW-0443">Lipid metabolism</keyword>
<dbReference type="GO" id="GO:0006629">
    <property type="term" value="P:lipid metabolic process"/>
    <property type="evidence" value="ECO:0007669"/>
    <property type="project" value="UniProtKB-KW"/>
</dbReference>
<dbReference type="Gene3D" id="3.10.120.10">
    <property type="entry name" value="Cytochrome b5-like heme/steroid binding domain"/>
    <property type="match status" value="1"/>
</dbReference>
<evidence type="ECO:0000259" key="13">
    <source>
        <dbReference type="PROSITE" id="PS50255"/>
    </source>
</evidence>
<keyword evidence="7 12" id="KW-1133">Transmembrane helix</keyword>
<dbReference type="PRINTS" id="PR00363">
    <property type="entry name" value="CYTOCHROMEB5"/>
</dbReference>
<dbReference type="GO" id="GO:0016020">
    <property type="term" value="C:membrane"/>
    <property type="evidence" value="ECO:0007669"/>
    <property type="project" value="UniProtKB-SubCell"/>
</dbReference>
<keyword evidence="9" id="KW-0408">Iron</keyword>
<keyword evidence="5 12" id="KW-0812">Transmembrane</keyword>
<dbReference type="PROSITE" id="PS50255">
    <property type="entry name" value="CYTOCHROME_B5_2"/>
    <property type="match status" value="1"/>
</dbReference>
<dbReference type="CDD" id="cd03506">
    <property type="entry name" value="Delta6-FADS-like"/>
    <property type="match status" value="1"/>
</dbReference>
<evidence type="ECO:0000256" key="1">
    <source>
        <dbReference type="ARBA" id="ARBA00004141"/>
    </source>
</evidence>
<evidence type="ECO:0000256" key="2">
    <source>
        <dbReference type="ARBA" id="ARBA00005189"/>
    </source>
</evidence>
<feature type="transmembrane region" description="Helical" evidence="12">
    <location>
        <begin position="252"/>
        <end position="274"/>
    </location>
</feature>
<dbReference type="Pfam" id="PF00173">
    <property type="entry name" value="Cyt-b5"/>
    <property type="match status" value="1"/>
</dbReference>
<feature type="transmembrane region" description="Helical" evidence="12">
    <location>
        <begin position="114"/>
        <end position="133"/>
    </location>
</feature>
<protein>
    <submittedName>
        <fullName evidence="14">Delta(8)-fatty-acid desaturase</fullName>
    </submittedName>
</protein>
<comment type="subcellular location">
    <subcellularLocation>
        <location evidence="1">Membrane</location>
        <topology evidence="1">Multi-pass membrane protein</topology>
    </subcellularLocation>
</comment>
<evidence type="ECO:0000256" key="4">
    <source>
        <dbReference type="ARBA" id="ARBA00022617"/>
    </source>
</evidence>
<proteinExistence type="inferred from homology"/>
<dbReference type="EMBL" id="JABFOF010000007">
    <property type="protein sequence ID" value="KAG2390226.1"/>
    <property type="molecule type" value="Genomic_DNA"/>
</dbReference>
<reference evidence="14 15" key="1">
    <citation type="submission" date="2020-05" db="EMBL/GenBank/DDBJ databases">
        <title>Vigna angularis (adzuki bean) Var. LongXiaoDou No. 4 denovo assembly.</title>
        <authorList>
            <person name="Xiang H."/>
        </authorList>
    </citation>
    <scope>NUCLEOTIDE SEQUENCE [LARGE SCALE GENOMIC DNA]</scope>
    <source>
        <tissue evidence="14">Leaf</tissue>
    </source>
</reference>
<keyword evidence="4" id="KW-0349">Heme</keyword>
<evidence type="ECO:0000256" key="3">
    <source>
        <dbReference type="ARBA" id="ARBA00009295"/>
    </source>
</evidence>
<evidence type="ECO:0000256" key="11">
    <source>
        <dbReference type="ARBA" id="ARBA00023136"/>
    </source>
</evidence>
<name>A0A8T0JZC4_PHAAN</name>
<evidence type="ECO:0000256" key="12">
    <source>
        <dbReference type="SAM" id="Phobius"/>
    </source>
</evidence>
<evidence type="ECO:0000256" key="7">
    <source>
        <dbReference type="ARBA" id="ARBA00022989"/>
    </source>
</evidence>
<dbReference type="PANTHER" id="PTHR19353:SF30">
    <property type="entry name" value="DELTA 8-(E)-SPHINGOLIPID DESATURASE"/>
    <property type="match status" value="1"/>
</dbReference>
<evidence type="ECO:0000256" key="8">
    <source>
        <dbReference type="ARBA" id="ARBA00023002"/>
    </source>
</evidence>
<comment type="pathway">
    <text evidence="2">Lipid metabolism.</text>
</comment>
<dbReference type="InterPro" id="IPR012171">
    <property type="entry name" value="Fatty_acid_desaturase"/>
</dbReference>